<dbReference type="Proteomes" id="UP001058003">
    <property type="component" value="Chromosome"/>
</dbReference>
<sequence>MGLSDREIAALHGIAERGESLAAHEEFEVSPRDFEAVRPVREVTVGPLLLARHPLTVAQVRHWLPDYSDDYAEDDGVAARLEGELHDLLAALPFRLPTEAEWEYAARAGTTTLTHRGDRVPDEAELLERFVAEDRVAASENAFGLAAMGSLGELCADVYAPGYDGAPVDGTARTGPGRRVVRGGAADVSPWQGCNEWMLMLSAARGMHDTFAAVRPALALPAAREV</sequence>
<dbReference type="EMBL" id="CP073767">
    <property type="protein sequence ID" value="UWZ59620.1"/>
    <property type="molecule type" value="Genomic_DNA"/>
</dbReference>
<name>A0A9Q9MM36_9ACTN</name>
<dbReference type="AlphaFoldDB" id="A0A9Q9MM36"/>
<dbReference type="InterPro" id="IPR042095">
    <property type="entry name" value="SUMF_sf"/>
</dbReference>
<dbReference type="SUPFAM" id="SSF56436">
    <property type="entry name" value="C-type lectin-like"/>
    <property type="match status" value="1"/>
</dbReference>
<keyword evidence="3" id="KW-1185">Reference proteome</keyword>
<evidence type="ECO:0000259" key="1">
    <source>
        <dbReference type="Pfam" id="PF03781"/>
    </source>
</evidence>
<feature type="domain" description="Sulfatase-modifying factor enzyme-like" evidence="1">
    <location>
        <begin position="82"/>
        <end position="186"/>
    </location>
</feature>
<dbReference type="Gene3D" id="3.90.1580.10">
    <property type="entry name" value="paralog of FGE (formylglycine-generating enzyme)"/>
    <property type="match status" value="1"/>
</dbReference>
<protein>
    <submittedName>
        <fullName evidence="2">SUMF1/EgtB/PvdO family nonheme iron enzyme</fullName>
    </submittedName>
</protein>
<dbReference type="Pfam" id="PF03781">
    <property type="entry name" value="FGE-sulfatase"/>
    <property type="match status" value="1"/>
</dbReference>
<accession>A0A9Q9MM36</accession>
<dbReference type="InterPro" id="IPR005532">
    <property type="entry name" value="SUMF_dom"/>
</dbReference>
<organism evidence="2 3">
    <name type="scientific">Dactylosporangium aurantiacum</name>
    <dbReference type="NCBI Taxonomy" id="35754"/>
    <lineage>
        <taxon>Bacteria</taxon>
        <taxon>Bacillati</taxon>
        <taxon>Actinomycetota</taxon>
        <taxon>Actinomycetes</taxon>
        <taxon>Micromonosporales</taxon>
        <taxon>Micromonosporaceae</taxon>
        <taxon>Dactylosporangium</taxon>
    </lineage>
</organism>
<gene>
    <name evidence="2" type="ORF">Daura_18515</name>
</gene>
<proteinExistence type="predicted"/>
<reference evidence="2" key="1">
    <citation type="submission" date="2021-04" db="EMBL/GenBank/DDBJ databases">
        <title>Dactylosporangium aurantiacum NRRL B-8018 full assembly.</title>
        <authorList>
            <person name="Hartkoorn R.C."/>
            <person name="Beaudoing E."/>
            <person name="Hot D."/>
        </authorList>
    </citation>
    <scope>NUCLEOTIDE SEQUENCE</scope>
    <source>
        <strain evidence="2">NRRL B-8018</strain>
    </source>
</reference>
<evidence type="ECO:0000313" key="3">
    <source>
        <dbReference type="Proteomes" id="UP001058003"/>
    </source>
</evidence>
<dbReference type="OrthoDB" id="9768004at2"/>
<evidence type="ECO:0000313" key="2">
    <source>
        <dbReference type="EMBL" id="UWZ59620.1"/>
    </source>
</evidence>
<dbReference type="InterPro" id="IPR016187">
    <property type="entry name" value="CTDL_fold"/>
</dbReference>
<dbReference type="KEGG" id="daur:Daura_18515"/>